<protein>
    <recommendedName>
        <fullName evidence="14">Isoleucine--tRNA ligase</fullName>
        <ecNumber evidence="14">6.1.1.5</ecNumber>
    </recommendedName>
    <alternativeName>
        <fullName evidence="14">Isoleucyl-tRNA synthetase</fullName>
        <shortName evidence="14">IleRS</shortName>
    </alternativeName>
</protein>
<dbReference type="PROSITE" id="PS00178">
    <property type="entry name" value="AA_TRNA_LIGASE_I"/>
    <property type="match status" value="1"/>
</dbReference>
<sequence length="1019" mass="115158">MVHWSEAKPREIIPTEAETVAVRGILGEISMAITLGETMVLVCIISFPCLYLERDFLLPCQRKFTPMTDYKDTLNLPKTAFPMRANLANREPAMLAFWQEISLYQRLRAQRAGEKRYILHDGPPYANGDIHIGHAVNKVLKDIIVKARGMDGFDAPYLPGWDCHGLPIEHQVEKRVGKAGRKISAGAFRKACREYATKQVDKQRKDFMRLGILGDWERPYLTMDFAIEANIVRALGKVIESGHLDRGFKPVHWCIDCGSALAEAEVEYEDKQSPAIDMRFLAQDEAGFIQAFEQDEEDIEGPISVLIWTTTPWTLLANRAVAVNGGFDYVFVQIETDQGQEYLILAKDLLLGAMARYGIEKYQVLGYCPGHRLEGLTLLHPFYDRSIPVILGEHVTLEAGTGAVHTAPGHGQEDYVVGARYDLPVDNPVGPNGQFLPGAPYLEGQSVWDANPIIVGALEQSGALMHLETVTHSYPHCWRHKTPIIFRATPQWFIRMGSGDNTDKAALRQNALGAISSVAWQPDWGAARIRGMVENRPDWCISRQRSWGTPITLFAHKETGEPHPDTVRLMEEVAKRVEARGIDAWFDLDPQELLGSEADDYQKVSDTLDVWFDSGVTHFTVLSQRDELGFPADLYLEGSDQHRGWFQSSLLTSLAMGQQAPYRAVLTHGFTVDAHGMKMSKSRGNVIAPQQVVGQLGADILRLWVAATDYSAEMSVSDEILKRMSDSYRRLRNTARFLLANLHGFDPARDITPFDDMLALDRWVVGRTLALQRDIQRAYRANHFHLVYQRLHNFCTVELGAFYLDIIKDRQYTTRTDSLARRSAQTAMHHIAEALVRWLAPILSFTAEEIWRHLPGEREESVFLSEWYTDLALLPEEGMDERFWARIIAVRDAVNRELERLRAAGVIGSALDAEVDLYCDGALLASLRELEDELRFVLITSQARSHPLAGRPTDAREVNFDMEQGGDSPLWVRVTRSSHEKCVRCWHHREDVGTHPEHLELCGRCVENIEGKGEVRRYA</sequence>
<name>A0A451AJ30_9GAMM</name>
<evidence type="ECO:0000256" key="1">
    <source>
        <dbReference type="ARBA" id="ARBA00004496"/>
    </source>
</evidence>
<dbReference type="InterPro" id="IPR013155">
    <property type="entry name" value="M/V/L/I-tRNA-synth_anticd-bd"/>
</dbReference>
<feature type="binding site" evidence="14">
    <location>
        <position position="982"/>
    </location>
    <ligand>
        <name>Zn(2+)</name>
        <dbReference type="ChEBI" id="CHEBI:29105"/>
    </ligand>
</feature>
<keyword evidence="10 14" id="KW-0648">Protein biosynthesis</keyword>
<evidence type="ECO:0000256" key="10">
    <source>
        <dbReference type="ARBA" id="ARBA00022917"/>
    </source>
</evidence>
<dbReference type="InterPro" id="IPR009008">
    <property type="entry name" value="Val/Leu/Ile-tRNA-synth_edit"/>
</dbReference>
<feature type="short sequence motif" description="'KMSKS' region" evidence="14">
    <location>
        <begin position="678"/>
        <end position="682"/>
    </location>
</feature>
<accession>A0A451AJ30</accession>
<evidence type="ECO:0000256" key="12">
    <source>
        <dbReference type="ARBA" id="ARBA00025217"/>
    </source>
</evidence>
<feature type="domain" description="Methionyl/Valyl/Leucyl/Isoleucyl-tRNA synthetase anticodon-binding" evidence="17">
    <location>
        <begin position="761"/>
        <end position="915"/>
    </location>
</feature>
<dbReference type="InterPro" id="IPR050081">
    <property type="entry name" value="Ile-tRNA_ligase"/>
</dbReference>
<dbReference type="InterPro" id="IPR001412">
    <property type="entry name" value="aa-tRNA-synth_I_CS"/>
</dbReference>
<dbReference type="GO" id="GO:0005524">
    <property type="term" value="F:ATP binding"/>
    <property type="evidence" value="ECO:0007669"/>
    <property type="project" value="UniProtKB-UniRule"/>
</dbReference>
<dbReference type="EC" id="6.1.1.5" evidence="14"/>
<dbReference type="InterPro" id="IPR002301">
    <property type="entry name" value="Ile-tRNA-ligase"/>
</dbReference>
<dbReference type="Gene3D" id="1.10.730.20">
    <property type="match status" value="1"/>
</dbReference>
<comment type="domain">
    <text evidence="14">IleRS has two distinct active sites: one for aminoacylation and one for editing. The misactivated valine is translocated from the active site to the editing site, which sterically excludes the correctly activated isoleucine. The single editing site contains two valyl binding pockets, one specific for each substrate (Val-AMP or Val-tRNA(Ile)).</text>
</comment>
<dbReference type="Pfam" id="PF06827">
    <property type="entry name" value="zf-FPG_IleRS"/>
    <property type="match status" value="1"/>
</dbReference>
<evidence type="ECO:0000256" key="4">
    <source>
        <dbReference type="ARBA" id="ARBA00022490"/>
    </source>
</evidence>
<feature type="binding site" evidence="14">
    <location>
        <position position="1005"/>
    </location>
    <ligand>
        <name>Zn(2+)</name>
        <dbReference type="ChEBI" id="CHEBI:29105"/>
    </ligand>
</feature>
<dbReference type="AlphaFoldDB" id="A0A451AJ30"/>
<dbReference type="EMBL" id="CAADGD010000010">
    <property type="protein sequence ID" value="VFK69074.1"/>
    <property type="molecule type" value="Genomic_DNA"/>
</dbReference>
<keyword evidence="5 14" id="KW-0436">Ligase</keyword>
<organism evidence="18">
    <name type="scientific">Candidatus Kentrum sp. UNK</name>
    <dbReference type="NCBI Taxonomy" id="2126344"/>
    <lineage>
        <taxon>Bacteria</taxon>
        <taxon>Pseudomonadati</taxon>
        <taxon>Pseudomonadota</taxon>
        <taxon>Gammaproteobacteria</taxon>
        <taxon>Candidatus Kentrum</taxon>
    </lineage>
</organism>
<evidence type="ECO:0000256" key="9">
    <source>
        <dbReference type="ARBA" id="ARBA00022840"/>
    </source>
</evidence>
<dbReference type="FunFam" id="3.40.50.620:FF:000042">
    <property type="entry name" value="Isoleucine--tRNA ligase"/>
    <property type="match status" value="1"/>
</dbReference>
<feature type="binding site" evidence="14">
    <location>
        <position position="637"/>
    </location>
    <ligand>
        <name>L-isoleucyl-5'-AMP</name>
        <dbReference type="ChEBI" id="CHEBI:178002"/>
    </ligand>
</feature>
<dbReference type="FunFam" id="1.10.730.20:FF:000001">
    <property type="entry name" value="Isoleucine--tRNA ligase"/>
    <property type="match status" value="1"/>
</dbReference>
<keyword evidence="6 14" id="KW-0479">Metal-binding</keyword>
<comment type="subunit">
    <text evidence="3 14">Monomer.</text>
</comment>
<comment type="function">
    <text evidence="12 14">Catalyzes the attachment of isoleucine to tRNA(Ile). As IleRS can inadvertently accommodate and process structurally similar amino acids such as valine, to avoid such errors it has two additional distinct tRNA(Ile)-dependent editing activities. One activity is designated as 'pretransfer' editing and involves the hydrolysis of activated Val-AMP. The other activity is designated 'posttransfer' editing and involves deacylation of mischarged Val-tRNA(Ile).</text>
</comment>
<evidence type="ECO:0000256" key="11">
    <source>
        <dbReference type="ARBA" id="ARBA00023146"/>
    </source>
</evidence>
<dbReference type="Gene3D" id="3.40.50.620">
    <property type="entry name" value="HUPs"/>
    <property type="match status" value="2"/>
</dbReference>
<evidence type="ECO:0000256" key="7">
    <source>
        <dbReference type="ARBA" id="ARBA00022741"/>
    </source>
</evidence>
<dbReference type="NCBIfam" id="TIGR00392">
    <property type="entry name" value="ileS"/>
    <property type="match status" value="1"/>
</dbReference>
<evidence type="ECO:0000259" key="17">
    <source>
        <dbReference type="Pfam" id="PF08264"/>
    </source>
</evidence>
<dbReference type="Gene3D" id="3.90.740.10">
    <property type="entry name" value="Valyl/Leucyl/Isoleucyl-tRNA synthetase, editing domain"/>
    <property type="match status" value="1"/>
</dbReference>
<dbReference type="GO" id="GO:0000049">
    <property type="term" value="F:tRNA binding"/>
    <property type="evidence" value="ECO:0007669"/>
    <property type="project" value="InterPro"/>
</dbReference>
<comment type="catalytic activity">
    <reaction evidence="13 14">
        <text>tRNA(Ile) + L-isoleucine + ATP = L-isoleucyl-tRNA(Ile) + AMP + diphosphate</text>
        <dbReference type="Rhea" id="RHEA:11060"/>
        <dbReference type="Rhea" id="RHEA-COMP:9666"/>
        <dbReference type="Rhea" id="RHEA-COMP:9695"/>
        <dbReference type="ChEBI" id="CHEBI:30616"/>
        <dbReference type="ChEBI" id="CHEBI:33019"/>
        <dbReference type="ChEBI" id="CHEBI:58045"/>
        <dbReference type="ChEBI" id="CHEBI:78442"/>
        <dbReference type="ChEBI" id="CHEBI:78528"/>
        <dbReference type="ChEBI" id="CHEBI:456215"/>
        <dbReference type="EC" id="6.1.1.5"/>
    </reaction>
</comment>
<feature type="short sequence motif" description="'HIGH' region" evidence="14">
    <location>
        <begin position="124"/>
        <end position="134"/>
    </location>
</feature>
<evidence type="ECO:0000256" key="13">
    <source>
        <dbReference type="ARBA" id="ARBA00048359"/>
    </source>
</evidence>
<evidence type="ECO:0000313" key="18">
    <source>
        <dbReference type="EMBL" id="VFK66026.1"/>
    </source>
</evidence>
<dbReference type="SUPFAM" id="SSF52374">
    <property type="entry name" value="Nucleotidylyl transferase"/>
    <property type="match status" value="1"/>
</dbReference>
<dbReference type="EMBL" id="CAADFZ010000076">
    <property type="protein sequence ID" value="VFK66026.1"/>
    <property type="molecule type" value="Genomic_DNA"/>
</dbReference>
<dbReference type="InterPro" id="IPR002300">
    <property type="entry name" value="aa-tRNA-synth_Ia"/>
</dbReference>
<feature type="binding site" evidence="14">
    <location>
        <position position="681"/>
    </location>
    <ligand>
        <name>ATP</name>
        <dbReference type="ChEBI" id="CHEBI:30616"/>
    </ligand>
</feature>
<dbReference type="Gene3D" id="1.10.10.830">
    <property type="entry name" value="Ile-tRNA synthetase CP2 domain-like"/>
    <property type="match status" value="1"/>
</dbReference>
<keyword evidence="7 14" id="KW-0547">Nucleotide-binding</keyword>
<dbReference type="SUPFAM" id="SSF50677">
    <property type="entry name" value="ValRS/IleRS/LeuRS editing domain"/>
    <property type="match status" value="1"/>
</dbReference>
<feature type="domain" description="Zinc finger FPG/IleRS-type" evidence="16">
    <location>
        <begin position="980"/>
        <end position="1007"/>
    </location>
</feature>
<feature type="binding site" evidence="14">
    <location>
        <position position="985"/>
    </location>
    <ligand>
        <name>Zn(2+)</name>
        <dbReference type="ChEBI" id="CHEBI:29105"/>
    </ligand>
</feature>
<evidence type="ECO:0000256" key="14">
    <source>
        <dbReference type="HAMAP-Rule" id="MF_02002"/>
    </source>
</evidence>
<dbReference type="InterPro" id="IPR009080">
    <property type="entry name" value="tRNAsynth_Ia_anticodon-bd"/>
</dbReference>
<dbReference type="CDD" id="cd07960">
    <property type="entry name" value="Anticodon_Ia_Ile_BEm"/>
    <property type="match status" value="1"/>
</dbReference>
<dbReference type="SUPFAM" id="SSF47323">
    <property type="entry name" value="Anticodon-binding domain of a subclass of class I aminoacyl-tRNA synthetases"/>
    <property type="match status" value="1"/>
</dbReference>
<dbReference type="GO" id="GO:0008270">
    <property type="term" value="F:zinc ion binding"/>
    <property type="evidence" value="ECO:0007669"/>
    <property type="project" value="UniProtKB-UniRule"/>
</dbReference>
<dbReference type="GO" id="GO:0004822">
    <property type="term" value="F:isoleucine-tRNA ligase activity"/>
    <property type="evidence" value="ECO:0007669"/>
    <property type="project" value="UniProtKB-UniRule"/>
</dbReference>
<evidence type="ECO:0000259" key="16">
    <source>
        <dbReference type="Pfam" id="PF06827"/>
    </source>
</evidence>
<keyword evidence="11 14" id="KW-0030">Aminoacyl-tRNA synthetase</keyword>
<dbReference type="InterPro" id="IPR014729">
    <property type="entry name" value="Rossmann-like_a/b/a_fold"/>
</dbReference>
<feature type="binding site" evidence="14">
    <location>
        <position position="1002"/>
    </location>
    <ligand>
        <name>Zn(2+)</name>
        <dbReference type="ChEBI" id="CHEBI:29105"/>
    </ligand>
</feature>
<dbReference type="InterPro" id="IPR033708">
    <property type="entry name" value="Anticodon_Ile_BEm"/>
</dbReference>
<dbReference type="InterPro" id="IPR010663">
    <property type="entry name" value="Znf_FPG/IleRS"/>
</dbReference>
<dbReference type="GO" id="GO:0006428">
    <property type="term" value="P:isoleucyl-tRNA aminoacylation"/>
    <property type="evidence" value="ECO:0007669"/>
    <property type="project" value="UniProtKB-UniRule"/>
</dbReference>
<dbReference type="Pfam" id="PF00133">
    <property type="entry name" value="tRNA-synt_1"/>
    <property type="match status" value="1"/>
</dbReference>
<dbReference type="PANTHER" id="PTHR42765">
    <property type="entry name" value="SOLEUCYL-TRNA SYNTHETASE"/>
    <property type="match status" value="1"/>
</dbReference>
<evidence type="ECO:0000313" key="19">
    <source>
        <dbReference type="EMBL" id="VFK69074.1"/>
    </source>
</evidence>
<dbReference type="PRINTS" id="PR00984">
    <property type="entry name" value="TRNASYNTHILE"/>
</dbReference>
<dbReference type="FunFam" id="3.40.50.620:FF:000048">
    <property type="entry name" value="Isoleucine--tRNA ligase"/>
    <property type="match status" value="1"/>
</dbReference>
<dbReference type="GO" id="GO:0005829">
    <property type="term" value="C:cytosol"/>
    <property type="evidence" value="ECO:0007669"/>
    <property type="project" value="TreeGrafter"/>
</dbReference>
<evidence type="ECO:0000256" key="2">
    <source>
        <dbReference type="ARBA" id="ARBA00006887"/>
    </source>
</evidence>
<evidence type="ECO:0000256" key="6">
    <source>
        <dbReference type="ARBA" id="ARBA00022723"/>
    </source>
</evidence>
<evidence type="ECO:0000256" key="8">
    <source>
        <dbReference type="ARBA" id="ARBA00022833"/>
    </source>
</evidence>
<comment type="similarity">
    <text evidence="2 14">Belongs to the class-I aminoacyl-tRNA synthetase family. IleS type 1 subfamily.</text>
</comment>
<dbReference type="InterPro" id="IPR023585">
    <property type="entry name" value="Ile-tRNA-ligase_type1"/>
</dbReference>
<comment type="cofactor">
    <cofactor evidence="14">
        <name>Zn(2+)</name>
        <dbReference type="ChEBI" id="CHEBI:29105"/>
    </cofactor>
    <text evidence="14">Binds 1 zinc ion per subunit.</text>
</comment>
<reference evidence="18" key="1">
    <citation type="submission" date="2019-02" db="EMBL/GenBank/DDBJ databases">
        <authorList>
            <person name="Gruber-Vodicka R. H."/>
            <person name="Seah K. B. B."/>
        </authorList>
    </citation>
    <scope>NUCLEOTIDE SEQUENCE</scope>
    <source>
        <strain evidence="19">BECK_BY19</strain>
        <strain evidence="18">BECK_BY8</strain>
    </source>
</reference>
<keyword evidence="4 14" id="KW-0963">Cytoplasm</keyword>
<dbReference type="GO" id="GO:0002161">
    <property type="term" value="F:aminoacyl-tRNA deacylase activity"/>
    <property type="evidence" value="ECO:0007669"/>
    <property type="project" value="InterPro"/>
</dbReference>
<evidence type="ECO:0000259" key="15">
    <source>
        <dbReference type="Pfam" id="PF00133"/>
    </source>
</evidence>
<dbReference type="Pfam" id="PF08264">
    <property type="entry name" value="Anticodon_1"/>
    <property type="match status" value="1"/>
</dbReference>
<gene>
    <name evidence="14" type="primary">ileS</name>
    <name evidence="18" type="ORF">BECKUNK1418G_GA0071005_107618</name>
    <name evidence="19" type="ORF">BECKUNK1418H_GA0071006_10102</name>
</gene>
<comment type="subcellular location">
    <subcellularLocation>
        <location evidence="1 14">Cytoplasm</location>
    </subcellularLocation>
</comment>
<evidence type="ECO:0000256" key="3">
    <source>
        <dbReference type="ARBA" id="ARBA00011245"/>
    </source>
</evidence>
<feature type="domain" description="Aminoacyl-tRNA synthetase class Ia" evidence="15">
    <location>
        <begin position="94"/>
        <end position="716"/>
    </location>
</feature>
<dbReference type="PANTHER" id="PTHR42765:SF1">
    <property type="entry name" value="ISOLEUCINE--TRNA LIGASE, MITOCHONDRIAL"/>
    <property type="match status" value="1"/>
</dbReference>
<keyword evidence="8 14" id="KW-0862">Zinc</keyword>
<keyword evidence="9 14" id="KW-0067">ATP-binding</keyword>
<dbReference type="HAMAP" id="MF_02002">
    <property type="entry name" value="Ile_tRNA_synth_type1"/>
    <property type="match status" value="1"/>
</dbReference>
<proteinExistence type="inferred from homology"/>
<evidence type="ECO:0000256" key="5">
    <source>
        <dbReference type="ARBA" id="ARBA00022598"/>
    </source>
</evidence>